<dbReference type="PROSITE" id="PS50143">
    <property type="entry name" value="BIR_REPEAT_2"/>
    <property type="match status" value="2"/>
</dbReference>
<dbReference type="EMBL" id="JARBDR010000337">
    <property type="protein sequence ID" value="KAJ8315810.1"/>
    <property type="molecule type" value="Genomic_DNA"/>
</dbReference>
<evidence type="ECO:0000313" key="2">
    <source>
        <dbReference type="Proteomes" id="UP001217089"/>
    </source>
</evidence>
<dbReference type="Gene3D" id="1.10.1170.10">
    <property type="entry name" value="Inhibitor Of Apoptosis Protein (2mihbC-IAP-1), Chain A"/>
    <property type="match status" value="2"/>
</dbReference>
<dbReference type="InterPro" id="IPR050784">
    <property type="entry name" value="IAP"/>
</dbReference>
<gene>
    <name evidence="1" type="ORF">KUTeg_007960</name>
</gene>
<dbReference type="SUPFAM" id="SSF57924">
    <property type="entry name" value="Inhibitor of apoptosis (IAP) repeat"/>
    <property type="match status" value="2"/>
</dbReference>
<name>A0ABQ9FJE3_TEGGR</name>
<dbReference type="InterPro" id="IPR001370">
    <property type="entry name" value="BIR_rpt"/>
</dbReference>
<dbReference type="SMART" id="SM00238">
    <property type="entry name" value="BIR"/>
    <property type="match status" value="1"/>
</dbReference>
<organism evidence="1 2">
    <name type="scientific">Tegillarca granosa</name>
    <name type="common">Malaysian cockle</name>
    <name type="synonym">Anadara granosa</name>
    <dbReference type="NCBI Taxonomy" id="220873"/>
    <lineage>
        <taxon>Eukaryota</taxon>
        <taxon>Metazoa</taxon>
        <taxon>Spiralia</taxon>
        <taxon>Lophotrochozoa</taxon>
        <taxon>Mollusca</taxon>
        <taxon>Bivalvia</taxon>
        <taxon>Autobranchia</taxon>
        <taxon>Pteriomorphia</taxon>
        <taxon>Arcoida</taxon>
        <taxon>Arcoidea</taxon>
        <taxon>Arcidae</taxon>
        <taxon>Tegillarca</taxon>
    </lineage>
</organism>
<dbReference type="Proteomes" id="UP001217089">
    <property type="component" value="Unassembled WGS sequence"/>
</dbReference>
<evidence type="ECO:0000313" key="1">
    <source>
        <dbReference type="EMBL" id="KAJ8315810.1"/>
    </source>
</evidence>
<dbReference type="PANTHER" id="PTHR10044">
    <property type="entry name" value="INHIBITOR OF APOPTOSIS"/>
    <property type="match status" value="1"/>
</dbReference>
<reference evidence="1 2" key="1">
    <citation type="submission" date="2022-12" db="EMBL/GenBank/DDBJ databases">
        <title>Chromosome-level genome of Tegillarca granosa.</title>
        <authorList>
            <person name="Kim J."/>
        </authorList>
    </citation>
    <scope>NUCLEOTIDE SEQUENCE [LARGE SCALE GENOMIC DNA]</scope>
    <source>
        <strain evidence="1">Teg-2019</strain>
        <tissue evidence="1">Adductor muscle</tissue>
    </source>
</reference>
<feature type="non-terminal residue" evidence="1">
    <location>
        <position position="292"/>
    </location>
</feature>
<protein>
    <submittedName>
        <fullName evidence="1">Uncharacterized protein</fullName>
    </submittedName>
</protein>
<comment type="caution">
    <text evidence="1">The sequence shown here is derived from an EMBL/GenBank/DDBJ whole genome shotgun (WGS) entry which is preliminary data.</text>
</comment>
<keyword evidence="2" id="KW-1185">Reference proteome</keyword>
<proteinExistence type="predicted"/>
<dbReference type="PANTHER" id="PTHR10044:SF139">
    <property type="entry name" value="DEATH-ASSOCIATED INHIBITOR OF APOPTOSIS 2"/>
    <property type="match status" value="1"/>
</dbReference>
<accession>A0ABQ9FJE3</accession>
<dbReference type="CDD" id="cd00022">
    <property type="entry name" value="BIR"/>
    <property type="match status" value="1"/>
</dbReference>
<dbReference type="Pfam" id="PF00653">
    <property type="entry name" value="BIR"/>
    <property type="match status" value="2"/>
</dbReference>
<sequence length="292" mass="33629">MPTMTLNSFIELLGQTEEAYSKENNRLASYSDYNGNESAITLASKGFFYKQNGNEVECFCCHNHVPVVNLCHTSVLQLHLPNCEWDNPQHNEPSYRRTVDLKNERALEYIRIRAREINSLADGLGYPYNVNIAERIDRAVYNEPGSLDMAPVTECPCTQCPEPETKSCHLVLENGHITTTRAGIAKLAKQEQEKISLNNQRSDNATVAARIDTFDIMHDWPNQSAFQSKRNLAEAGFFYTGTRDNVQCFKCGGGLRNWDKRSDPWREHARWFPWCKYVRREMGDRFIHQILQ</sequence>